<evidence type="ECO:0000313" key="2">
    <source>
        <dbReference type="EMBL" id="MCI27184.1"/>
    </source>
</evidence>
<feature type="compositionally biased region" description="Basic and acidic residues" evidence="1">
    <location>
        <begin position="56"/>
        <end position="71"/>
    </location>
</feature>
<protein>
    <submittedName>
        <fullName evidence="2">Uncharacterized protein</fullName>
    </submittedName>
</protein>
<dbReference type="AlphaFoldDB" id="A0A392QTL3"/>
<keyword evidence="3" id="KW-1185">Reference proteome</keyword>
<evidence type="ECO:0000313" key="3">
    <source>
        <dbReference type="Proteomes" id="UP000265520"/>
    </source>
</evidence>
<evidence type="ECO:0000256" key="1">
    <source>
        <dbReference type="SAM" id="MobiDB-lite"/>
    </source>
</evidence>
<sequence length="71" mass="7953">MQSPFLNHVSPRERQIASCVAFADVMLIKEGHAAYTRADITLCGKQNRATMQSAQGREKNRQSGREFAQKS</sequence>
<organism evidence="2 3">
    <name type="scientific">Trifolium medium</name>
    <dbReference type="NCBI Taxonomy" id="97028"/>
    <lineage>
        <taxon>Eukaryota</taxon>
        <taxon>Viridiplantae</taxon>
        <taxon>Streptophyta</taxon>
        <taxon>Embryophyta</taxon>
        <taxon>Tracheophyta</taxon>
        <taxon>Spermatophyta</taxon>
        <taxon>Magnoliopsida</taxon>
        <taxon>eudicotyledons</taxon>
        <taxon>Gunneridae</taxon>
        <taxon>Pentapetalae</taxon>
        <taxon>rosids</taxon>
        <taxon>fabids</taxon>
        <taxon>Fabales</taxon>
        <taxon>Fabaceae</taxon>
        <taxon>Papilionoideae</taxon>
        <taxon>50 kb inversion clade</taxon>
        <taxon>NPAAA clade</taxon>
        <taxon>Hologalegina</taxon>
        <taxon>IRL clade</taxon>
        <taxon>Trifolieae</taxon>
        <taxon>Trifolium</taxon>
    </lineage>
</organism>
<name>A0A392QTL3_9FABA</name>
<dbReference type="Proteomes" id="UP000265520">
    <property type="component" value="Unassembled WGS sequence"/>
</dbReference>
<accession>A0A392QTL3</accession>
<feature type="region of interest" description="Disordered" evidence="1">
    <location>
        <begin position="49"/>
        <end position="71"/>
    </location>
</feature>
<proteinExistence type="predicted"/>
<dbReference type="EMBL" id="LXQA010157792">
    <property type="protein sequence ID" value="MCI27184.1"/>
    <property type="molecule type" value="Genomic_DNA"/>
</dbReference>
<comment type="caution">
    <text evidence="2">The sequence shown here is derived from an EMBL/GenBank/DDBJ whole genome shotgun (WGS) entry which is preliminary data.</text>
</comment>
<reference evidence="2 3" key="1">
    <citation type="journal article" date="2018" name="Front. Plant Sci.">
        <title>Red Clover (Trifolium pratense) and Zigzag Clover (T. medium) - A Picture of Genomic Similarities and Differences.</title>
        <authorList>
            <person name="Dluhosova J."/>
            <person name="Istvanek J."/>
            <person name="Nedelnik J."/>
            <person name="Repkova J."/>
        </authorList>
    </citation>
    <scope>NUCLEOTIDE SEQUENCE [LARGE SCALE GENOMIC DNA]</scope>
    <source>
        <strain evidence="3">cv. 10/8</strain>
        <tissue evidence="2">Leaf</tissue>
    </source>
</reference>